<gene>
    <name evidence="2" type="ORF">GCK32_009707</name>
</gene>
<keyword evidence="1" id="KW-0472">Membrane</keyword>
<evidence type="ECO:0000313" key="2">
    <source>
        <dbReference type="EMBL" id="KAK5974347.1"/>
    </source>
</evidence>
<protein>
    <submittedName>
        <fullName evidence="2">Uncharacterized protein</fullName>
    </submittedName>
</protein>
<proteinExistence type="predicted"/>
<comment type="caution">
    <text evidence="2">The sequence shown here is derived from an EMBL/GenBank/DDBJ whole genome shotgun (WGS) entry which is preliminary data.</text>
</comment>
<dbReference type="AlphaFoldDB" id="A0AAN8F8U9"/>
<dbReference type="EMBL" id="WIXE01014373">
    <property type="protein sequence ID" value="KAK5974347.1"/>
    <property type="molecule type" value="Genomic_DNA"/>
</dbReference>
<accession>A0AAN8F8U9</accession>
<evidence type="ECO:0000256" key="1">
    <source>
        <dbReference type="SAM" id="Phobius"/>
    </source>
</evidence>
<sequence length="100" mass="11184">MGEAGIAKVVSLSIPPILIMLCLHKFLCSYVYKNYACVRRRRGSTTLNENRLWGAPHSARISARILPELRSEFRVSVKPQTGENPKMACHSRMLAVDAVT</sequence>
<organism evidence="2 3">
    <name type="scientific">Trichostrongylus colubriformis</name>
    <name type="common">Black scour worm</name>
    <dbReference type="NCBI Taxonomy" id="6319"/>
    <lineage>
        <taxon>Eukaryota</taxon>
        <taxon>Metazoa</taxon>
        <taxon>Ecdysozoa</taxon>
        <taxon>Nematoda</taxon>
        <taxon>Chromadorea</taxon>
        <taxon>Rhabditida</taxon>
        <taxon>Rhabditina</taxon>
        <taxon>Rhabditomorpha</taxon>
        <taxon>Strongyloidea</taxon>
        <taxon>Trichostrongylidae</taxon>
        <taxon>Trichostrongylus</taxon>
    </lineage>
</organism>
<feature type="transmembrane region" description="Helical" evidence="1">
    <location>
        <begin position="12"/>
        <end position="32"/>
    </location>
</feature>
<keyword evidence="1" id="KW-1133">Transmembrane helix</keyword>
<keyword evidence="1" id="KW-0812">Transmembrane</keyword>
<reference evidence="2 3" key="1">
    <citation type="submission" date="2019-10" db="EMBL/GenBank/DDBJ databases">
        <title>Assembly and Annotation for the nematode Trichostrongylus colubriformis.</title>
        <authorList>
            <person name="Martin J."/>
        </authorList>
    </citation>
    <scope>NUCLEOTIDE SEQUENCE [LARGE SCALE GENOMIC DNA]</scope>
    <source>
        <strain evidence="2">G859</strain>
        <tissue evidence="2">Whole worm</tissue>
    </source>
</reference>
<name>A0AAN8F8U9_TRICO</name>
<evidence type="ECO:0000313" key="3">
    <source>
        <dbReference type="Proteomes" id="UP001331761"/>
    </source>
</evidence>
<dbReference type="Proteomes" id="UP001331761">
    <property type="component" value="Unassembled WGS sequence"/>
</dbReference>
<keyword evidence="3" id="KW-1185">Reference proteome</keyword>